<accession>A0A0B7FDD8</accession>
<reference evidence="2 3" key="1">
    <citation type="submission" date="2014-11" db="EMBL/GenBank/DDBJ databases">
        <authorList>
            <person name="Wibberg Daniel"/>
        </authorList>
    </citation>
    <scope>NUCLEOTIDE SEQUENCE [LARGE SCALE GENOMIC DNA]</scope>
    <source>
        <strain evidence="2">Rhizoctonia solani AG1-IB 7/3/14</strain>
    </source>
</reference>
<organism evidence="2 3">
    <name type="scientific">Thanatephorus cucumeris (strain AG1-IB / isolate 7/3/14)</name>
    <name type="common">Lettuce bottom rot fungus</name>
    <name type="synonym">Rhizoctonia solani</name>
    <dbReference type="NCBI Taxonomy" id="1108050"/>
    <lineage>
        <taxon>Eukaryota</taxon>
        <taxon>Fungi</taxon>
        <taxon>Dikarya</taxon>
        <taxon>Basidiomycota</taxon>
        <taxon>Agaricomycotina</taxon>
        <taxon>Agaricomycetes</taxon>
        <taxon>Cantharellales</taxon>
        <taxon>Ceratobasidiaceae</taxon>
        <taxon>Rhizoctonia</taxon>
        <taxon>Rhizoctonia solani AG-1</taxon>
    </lineage>
</organism>
<keyword evidence="3" id="KW-1185">Reference proteome</keyword>
<dbReference type="Pfam" id="PF18759">
    <property type="entry name" value="Plavaka"/>
    <property type="match status" value="1"/>
</dbReference>
<sequence length="1062" mass="120463">MPLCSTCGKSFSDYGRLNSHLGHKPSCRAIRNTKLQRRAAMPVRIADPVVTPSRNFTGLQSRYVAAAHSQPQSVIGDTLSLLNRANPSNPSPESATCAHSNAPGVLRLSLGARAGYPPVHNPPQRPGPLCAPALDTTVSAQPHHTRVPAPADRSAHWPPTTPARNDPIRQVAPHANSPGDVPTTSTQTTQPRYYGYASTELHPTAGKVLYFEESVPELLRGHKKRKPEDLLKEKELFELAEWLANMSCTDRERKRYFDFEVHKRNLPWSSLDDMYHAIDNFEHGPDFRHYTFSAKSQEGSEEQDVYARCPLEVIRDLIGEEQWREHISYAPRLEWVQTADGRKVRVYSEMCSGKWWWRIQNLLPDGATLIPCIVSTDPTRLSVISGDKRACPVYFSIGNINKAIRNRPSERAMVLLGYIPDPKLEFIKSEKERREKKWQVYHAAMRLILDPLKEAGKTGVDVRCADGGIRRGYPVVAAQIGDWPELCTEACSQHTRCPACVEEYQHRGSLGDPARLRTKHQTLQAILDAMNNHTAGCKNLGLRPVWPYWGDLPYTNGAQLVVPDILHQVHKGMFKSHLYEWWNYLLGKAELDRRMKGLPRFHGLRYFRHGVSGITQWTGSEAKVIERTFLPLVAGMKPRGLVLATRAMMNLFFRAHLPQIDEDDLRQMDSDLEIFHRNKDIFQRCGAQSSSFGWNGISKLHMLRHFTHQIREMGATDGYTTETTERLHKYLVKNPYRMTSGAQDVTEQMVYRLQREEGWDIARSRLEREGVIPKLKTSGRVGDKGDFEDIEDDMDDFQVPPHFSIVDRAGTGGDERVKVKENVEHITQPSPRLVLAKRPTTEGCRITNVANDHNAPGLWEAIRSYINTIDPDLTFQLSPSMTIGVWSYAKLIHNPLPFAPLVGSLTDFVRALPSKAKKRGKESREAHYDTVLVEVNSTRQGIYKYRAARVRAIFLMPACCRKEVPEPLAYVEWFGRFSPLLRPSELVYTSPDGTGHNRRTEVIPASRIRMACHLVPQHSNAVQRSTLPANDPLSVSTSFYFNPYSSYYCWSLVDHWARMGVN</sequence>
<name>A0A0B7FDD8_THACB</name>
<evidence type="ECO:0000313" key="3">
    <source>
        <dbReference type="Proteomes" id="UP000059188"/>
    </source>
</evidence>
<dbReference type="AlphaFoldDB" id="A0A0B7FDD8"/>
<evidence type="ECO:0008006" key="4">
    <source>
        <dbReference type="Google" id="ProtNLM"/>
    </source>
</evidence>
<gene>
    <name evidence="2" type="ORF">RSOLAG1IB_11591</name>
</gene>
<feature type="region of interest" description="Disordered" evidence="1">
    <location>
        <begin position="113"/>
        <end position="188"/>
    </location>
</feature>
<evidence type="ECO:0000313" key="2">
    <source>
        <dbReference type="EMBL" id="CEL54193.1"/>
    </source>
</evidence>
<dbReference type="InterPro" id="IPR041078">
    <property type="entry name" value="Plavaka"/>
</dbReference>
<dbReference type="OrthoDB" id="2418900at2759"/>
<dbReference type="Proteomes" id="UP000059188">
    <property type="component" value="Unassembled WGS sequence"/>
</dbReference>
<dbReference type="STRING" id="1108050.A0A0B7FDD8"/>
<dbReference type="EMBL" id="LN679250">
    <property type="protein sequence ID" value="CEL54193.1"/>
    <property type="molecule type" value="Genomic_DNA"/>
</dbReference>
<evidence type="ECO:0000256" key="1">
    <source>
        <dbReference type="SAM" id="MobiDB-lite"/>
    </source>
</evidence>
<proteinExistence type="predicted"/>
<protein>
    <recommendedName>
        <fullName evidence="4">C2H2-type domain-containing protein</fullName>
    </recommendedName>
</protein>